<sequence>MILGLKYCGGCSARFDRVELAQTIKNRLDSLVEWTAYDNPMAEAVLVIAGCESACVDLEPFEGKKIYLIFREKDLESVILELKKVAKGIG</sequence>
<accession>A0A0D2JEI0</accession>
<gene>
    <name evidence="1" type="ORF">X474_10865</name>
</gene>
<protein>
    <recommendedName>
        <fullName evidence="3">(2Fe-2S) ferredoxin domain-containing protein</fullName>
    </recommendedName>
</protein>
<evidence type="ECO:0000313" key="1">
    <source>
        <dbReference type="EMBL" id="KIX14031.1"/>
    </source>
</evidence>
<proteinExistence type="predicted"/>
<comment type="caution">
    <text evidence="1">The sequence shown here is derived from an EMBL/GenBank/DDBJ whole genome shotgun (WGS) entry which is preliminary data.</text>
</comment>
<organism evidence="1 2">
    <name type="scientific">Dethiosulfatarculus sandiegensis</name>
    <dbReference type="NCBI Taxonomy" id="1429043"/>
    <lineage>
        <taxon>Bacteria</taxon>
        <taxon>Pseudomonadati</taxon>
        <taxon>Thermodesulfobacteriota</taxon>
        <taxon>Desulfarculia</taxon>
        <taxon>Desulfarculales</taxon>
        <taxon>Desulfarculaceae</taxon>
        <taxon>Dethiosulfatarculus</taxon>
    </lineage>
</organism>
<dbReference type="STRING" id="1429043.X474_10865"/>
<reference evidence="1 2" key="1">
    <citation type="submission" date="2013-11" db="EMBL/GenBank/DDBJ databases">
        <title>Metagenomic analysis of a methanogenic consortium involved in long chain n-alkane degradation.</title>
        <authorList>
            <person name="Davidova I.A."/>
            <person name="Callaghan A.V."/>
            <person name="Wawrik B."/>
            <person name="Pruitt S."/>
            <person name="Marks C."/>
            <person name="Duncan K.E."/>
            <person name="Suflita J.M."/>
        </authorList>
    </citation>
    <scope>NUCLEOTIDE SEQUENCE [LARGE SCALE GENOMIC DNA]</scope>
    <source>
        <strain evidence="1 2">SPR</strain>
    </source>
</reference>
<dbReference type="RefSeq" id="WP_044348567.1">
    <property type="nucleotide sequence ID" value="NZ_AZAC01000013.1"/>
</dbReference>
<keyword evidence="2" id="KW-1185">Reference proteome</keyword>
<evidence type="ECO:0000313" key="2">
    <source>
        <dbReference type="Proteomes" id="UP000032233"/>
    </source>
</evidence>
<dbReference type="InParanoid" id="A0A0D2JEI0"/>
<evidence type="ECO:0008006" key="3">
    <source>
        <dbReference type="Google" id="ProtNLM"/>
    </source>
</evidence>
<dbReference type="AlphaFoldDB" id="A0A0D2JEI0"/>
<dbReference type="OrthoDB" id="9801625at2"/>
<name>A0A0D2JEI0_9BACT</name>
<dbReference type="Proteomes" id="UP000032233">
    <property type="component" value="Unassembled WGS sequence"/>
</dbReference>
<dbReference type="EMBL" id="AZAC01000013">
    <property type="protein sequence ID" value="KIX14031.1"/>
    <property type="molecule type" value="Genomic_DNA"/>
</dbReference>